<proteinExistence type="predicted"/>
<dbReference type="AlphaFoldDB" id="X1B6V9"/>
<name>X1B6V9_9ZZZZ</name>
<accession>X1B6V9</accession>
<reference evidence="1" key="1">
    <citation type="journal article" date="2014" name="Front. Microbiol.">
        <title>High frequency of phylogenetically diverse reductive dehalogenase-homologous genes in deep subseafloor sedimentary metagenomes.</title>
        <authorList>
            <person name="Kawai M."/>
            <person name="Futagami T."/>
            <person name="Toyoda A."/>
            <person name="Takaki Y."/>
            <person name="Nishi S."/>
            <person name="Hori S."/>
            <person name="Arai W."/>
            <person name="Tsubouchi T."/>
            <person name="Morono Y."/>
            <person name="Uchiyama I."/>
            <person name="Ito T."/>
            <person name="Fujiyama A."/>
            <person name="Inagaki F."/>
            <person name="Takami H."/>
        </authorList>
    </citation>
    <scope>NUCLEOTIDE SEQUENCE</scope>
    <source>
        <strain evidence="1">Expedition CK06-06</strain>
    </source>
</reference>
<feature type="non-terminal residue" evidence="1">
    <location>
        <position position="89"/>
    </location>
</feature>
<dbReference type="EMBL" id="BART01014768">
    <property type="protein sequence ID" value="GAG77007.1"/>
    <property type="molecule type" value="Genomic_DNA"/>
</dbReference>
<sequence>MQGVNSSGAFAIAAEIGVEQRGAAGADFVPAELQFKTSNGVTANTLRMIIKESGRVGIGLNSPLGLLHIDQSVNDAAIPVLTLDQADIS</sequence>
<protein>
    <submittedName>
        <fullName evidence="1">Uncharacterized protein</fullName>
    </submittedName>
</protein>
<organism evidence="1">
    <name type="scientific">marine sediment metagenome</name>
    <dbReference type="NCBI Taxonomy" id="412755"/>
    <lineage>
        <taxon>unclassified sequences</taxon>
        <taxon>metagenomes</taxon>
        <taxon>ecological metagenomes</taxon>
    </lineage>
</organism>
<gene>
    <name evidence="1" type="ORF">S01H4_29171</name>
</gene>
<evidence type="ECO:0000313" key="1">
    <source>
        <dbReference type="EMBL" id="GAG77007.1"/>
    </source>
</evidence>
<comment type="caution">
    <text evidence="1">The sequence shown here is derived from an EMBL/GenBank/DDBJ whole genome shotgun (WGS) entry which is preliminary data.</text>
</comment>